<dbReference type="InterPro" id="IPR035919">
    <property type="entry name" value="EAL_sf"/>
</dbReference>
<dbReference type="SUPFAM" id="SSF109604">
    <property type="entry name" value="HD-domain/PDEase-like"/>
    <property type="match status" value="1"/>
</dbReference>
<protein>
    <submittedName>
        <fullName evidence="2">EAL domain-containing protein</fullName>
    </submittedName>
</protein>
<dbReference type="RefSeq" id="WP_201657463.1">
    <property type="nucleotide sequence ID" value="NZ_CAJHCS010000027.1"/>
</dbReference>
<dbReference type="SUPFAM" id="SSF141868">
    <property type="entry name" value="EAL domain-like"/>
    <property type="match status" value="1"/>
</dbReference>
<dbReference type="PROSITE" id="PS51833">
    <property type="entry name" value="HDOD"/>
    <property type="match status" value="1"/>
</dbReference>
<feature type="domain" description="HDOD" evidence="1">
    <location>
        <begin position="239"/>
        <end position="429"/>
    </location>
</feature>
<organism evidence="2 3">
    <name type="scientific">Paraburkholderia sabiae</name>
    <dbReference type="NCBI Taxonomy" id="273251"/>
    <lineage>
        <taxon>Bacteria</taxon>
        <taxon>Pseudomonadati</taxon>
        <taxon>Pseudomonadota</taxon>
        <taxon>Betaproteobacteria</taxon>
        <taxon>Burkholderiales</taxon>
        <taxon>Burkholderiaceae</taxon>
        <taxon>Paraburkholderia</taxon>
    </lineage>
</organism>
<sequence>MTTTAVADERLAEGVPGIQPGIQPGTTQDARANVSFARQPILNRDNMLCAFELKLYQAPVAEPAEAAEDGESEQPKAGPSAAELFIKTVLQHDVRAALANHPGYLPITRELLFDEAIRSLPAERFMFQLSPDIVADDTLIARLVELHGRRYRFVIDNVAQADETFARLLPYVDAVKIDMNRIPQAMLPKFASVLKSAGKLLIAMGVESQEVFEQALSLGFDRFQGYYFAHPQGAAARKVSAPRHALLNLLQLLGGEPTVAQLEAELKLNPVLVMHLMRLANSSGLAMGRKVTTLREAINATGTNRIARWTQLLLYADGRKVALEDDPLLQLAATRARFMELAVEHLPEAGRDEADAAFLTGVFSFVDSVFGGSLEHTLNVLALSKPIRDAILLREGALGKLLTLIEALERGAWAEIESACAQLEGLQVSDIAQMGLVAAAWAGIADRSAEATGLERIED</sequence>
<dbReference type="PIRSF" id="PIRSF003180">
    <property type="entry name" value="DiGMPpdiest_YuxH"/>
    <property type="match status" value="1"/>
</dbReference>
<dbReference type="PANTHER" id="PTHR33525:SF4">
    <property type="entry name" value="CYCLIC DI-GMP PHOSPHODIESTERASE CDGJ"/>
    <property type="match status" value="1"/>
</dbReference>
<name>A0ABU9QJH4_9BURK</name>
<gene>
    <name evidence="2" type="ORF">V4C55_28365</name>
</gene>
<dbReference type="PANTHER" id="PTHR33525">
    <property type="match status" value="1"/>
</dbReference>
<reference evidence="2 3" key="1">
    <citation type="submission" date="2024-01" db="EMBL/GenBank/DDBJ databases">
        <title>The diversity of rhizobia nodulating Mimosa spp. in eleven states of Brazil covering several biomes is determined by host plant, location, and edaphic factors.</title>
        <authorList>
            <person name="Rouws L."/>
            <person name="Barauna A."/>
            <person name="Beukes C."/>
            <person name="De Faria S.M."/>
            <person name="Gross E."/>
            <person name="Dos Reis Junior F.B."/>
            <person name="Simon M."/>
            <person name="Maluk M."/>
            <person name="Odee D.W."/>
            <person name="Kenicer G."/>
            <person name="Young J.P.W."/>
            <person name="Reis V.M."/>
            <person name="Zilli J."/>
            <person name="James E.K."/>
        </authorList>
    </citation>
    <scope>NUCLEOTIDE SEQUENCE [LARGE SCALE GENOMIC DNA]</scope>
    <source>
        <strain evidence="2 3">JPY77</strain>
    </source>
</reference>
<dbReference type="InterPro" id="IPR001633">
    <property type="entry name" value="EAL_dom"/>
</dbReference>
<accession>A0ABU9QJH4</accession>
<evidence type="ECO:0000259" key="1">
    <source>
        <dbReference type="PROSITE" id="PS51833"/>
    </source>
</evidence>
<dbReference type="InterPro" id="IPR013976">
    <property type="entry name" value="HDOD"/>
</dbReference>
<evidence type="ECO:0000313" key="2">
    <source>
        <dbReference type="EMBL" id="MEM5289640.1"/>
    </source>
</evidence>
<dbReference type="EMBL" id="JAZHGC010000027">
    <property type="protein sequence ID" value="MEM5289640.1"/>
    <property type="molecule type" value="Genomic_DNA"/>
</dbReference>
<proteinExistence type="predicted"/>
<dbReference type="InterPro" id="IPR052340">
    <property type="entry name" value="RNase_Y/CdgJ"/>
</dbReference>
<dbReference type="Proteomes" id="UP001494588">
    <property type="component" value="Unassembled WGS sequence"/>
</dbReference>
<comment type="caution">
    <text evidence="2">The sequence shown here is derived from an EMBL/GenBank/DDBJ whole genome shotgun (WGS) entry which is preliminary data.</text>
</comment>
<keyword evidence="3" id="KW-1185">Reference proteome</keyword>
<dbReference type="SMART" id="SM00052">
    <property type="entry name" value="EAL"/>
    <property type="match status" value="1"/>
</dbReference>
<dbReference type="Gene3D" id="3.20.20.450">
    <property type="entry name" value="EAL domain"/>
    <property type="match status" value="1"/>
</dbReference>
<dbReference type="Gene3D" id="1.10.3210.10">
    <property type="entry name" value="Hypothetical protein af1432"/>
    <property type="match status" value="1"/>
</dbReference>
<dbReference type="Pfam" id="PF08668">
    <property type="entry name" value="HDOD"/>
    <property type="match status" value="1"/>
</dbReference>
<dbReference type="Pfam" id="PF00563">
    <property type="entry name" value="EAL"/>
    <property type="match status" value="1"/>
</dbReference>
<evidence type="ECO:0000313" key="3">
    <source>
        <dbReference type="Proteomes" id="UP001494588"/>
    </source>
</evidence>
<dbReference type="InterPro" id="IPR014408">
    <property type="entry name" value="dGMP_Pdiesterase_EAL/HD-GYP"/>
</dbReference>